<reference evidence="3 4" key="1">
    <citation type="submission" date="2013-03" db="EMBL/GenBank/DDBJ databases">
        <title>The Genome Sequence of Cladophialophora carrionii CBS 160.54.</title>
        <authorList>
            <consortium name="The Broad Institute Genomics Platform"/>
            <person name="Cuomo C."/>
            <person name="de Hoog S."/>
            <person name="Gorbushina A."/>
            <person name="Walker B."/>
            <person name="Young S.K."/>
            <person name="Zeng Q."/>
            <person name="Gargeya S."/>
            <person name="Fitzgerald M."/>
            <person name="Haas B."/>
            <person name="Abouelleil A."/>
            <person name="Allen A.W."/>
            <person name="Alvarado L."/>
            <person name="Arachchi H.M."/>
            <person name="Berlin A.M."/>
            <person name="Chapman S.B."/>
            <person name="Gainer-Dewar J."/>
            <person name="Goldberg J."/>
            <person name="Griggs A."/>
            <person name="Gujja S."/>
            <person name="Hansen M."/>
            <person name="Howarth C."/>
            <person name="Imamovic A."/>
            <person name="Ireland A."/>
            <person name="Larimer J."/>
            <person name="McCowan C."/>
            <person name="Murphy C."/>
            <person name="Pearson M."/>
            <person name="Poon T.W."/>
            <person name="Priest M."/>
            <person name="Roberts A."/>
            <person name="Saif S."/>
            <person name="Shea T."/>
            <person name="Sisk P."/>
            <person name="Sykes S."/>
            <person name="Wortman J."/>
            <person name="Nusbaum C."/>
            <person name="Birren B."/>
        </authorList>
    </citation>
    <scope>NUCLEOTIDE SEQUENCE [LARGE SCALE GENOMIC DNA]</scope>
    <source>
        <strain evidence="3 4">CBS 160.54</strain>
    </source>
</reference>
<keyword evidence="1" id="KW-1133">Transmembrane helix</keyword>
<evidence type="ECO:0000256" key="1">
    <source>
        <dbReference type="SAM" id="Phobius"/>
    </source>
</evidence>
<dbReference type="PANTHER" id="PTHR13018:SF26">
    <property type="entry name" value="DOMAIN PROTEIN, PUTATIVE (AFU_ORTHOLOGUE AFUA_5G10920)-RELATED"/>
    <property type="match status" value="1"/>
</dbReference>
<sequence>MDALYHVFSIRQASTNANDDQNIGSSRKSSPSLSGLVSTLVPTLIIAAVYFGIFLVLRTKFPRQYAPRTYLGALRPQERTPAPPNTLLGWIPFMRKLPDEYVLQHNSLDGYFLLRYLKMSIIICLIGCLVTWPILFPVNATGGGGQTQLNILSFSNVTDKNRYLAHTFIAYDSRYDTQWKPLLAKPLLARCLGISNANDASQIVIPSTRLVPVDGMQCCIKRAKRNNV</sequence>
<dbReference type="EMBL" id="KB822707">
    <property type="protein sequence ID" value="ETI21081.1"/>
    <property type="molecule type" value="Genomic_DNA"/>
</dbReference>
<feature type="domain" description="CSC1/OSCA1-like N-terminal transmembrane" evidence="2">
    <location>
        <begin position="36"/>
        <end position="171"/>
    </location>
</feature>
<dbReference type="AlphaFoldDB" id="V9D355"/>
<keyword evidence="1" id="KW-0812">Transmembrane</keyword>
<dbReference type="InterPro" id="IPR032880">
    <property type="entry name" value="CSC1/OSCA1-like_N"/>
</dbReference>
<dbReference type="Pfam" id="PF13967">
    <property type="entry name" value="RSN1_TM"/>
    <property type="match status" value="1"/>
</dbReference>
<proteinExistence type="predicted"/>
<feature type="transmembrane region" description="Helical" evidence="1">
    <location>
        <begin position="116"/>
        <end position="136"/>
    </location>
</feature>
<feature type="transmembrane region" description="Helical" evidence="1">
    <location>
        <begin position="36"/>
        <end position="57"/>
    </location>
</feature>
<keyword evidence="1" id="KW-0472">Membrane</keyword>
<dbReference type="GeneID" id="19985918"/>
<dbReference type="GO" id="GO:0005886">
    <property type="term" value="C:plasma membrane"/>
    <property type="evidence" value="ECO:0007669"/>
    <property type="project" value="TreeGrafter"/>
</dbReference>
<dbReference type="RefSeq" id="XP_008729962.1">
    <property type="nucleotide sequence ID" value="XM_008731740.1"/>
</dbReference>
<name>V9D355_9EURO</name>
<dbReference type="InterPro" id="IPR045122">
    <property type="entry name" value="Csc1-like"/>
</dbReference>
<evidence type="ECO:0000313" key="3">
    <source>
        <dbReference type="EMBL" id="ETI21081.1"/>
    </source>
</evidence>
<organism evidence="3 4">
    <name type="scientific">Cladophialophora carrionii CBS 160.54</name>
    <dbReference type="NCBI Taxonomy" id="1279043"/>
    <lineage>
        <taxon>Eukaryota</taxon>
        <taxon>Fungi</taxon>
        <taxon>Dikarya</taxon>
        <taxon>Ascomycota</taxon>
        <taxon>Pezizomycotina</taxon>
        <taxon>Eurotiomycetes</taxon>
        <taxon>Chaetothyriomycetidae</taxon>
        <taxon>Chaetothyriales</taxon>
        <taxon>Herpotrichiellaceae</taxon>
        <taxon>Cladophialophora</taxon>
    </lineage>
</organism>
<dbReference type="GO" id="GO:0005227">
    <property type="term" value="F:calcium-activated cation channel activity"/>
    <property type="evidence" value="ECO:0007669"/>
    <property type="project" value="InterPro"/>
</dbReference>
<protein>
    <recommendedName>
        <fullName evidence="2">CSC1/OSCA1-like N-terminal transmembrane domain-containing protein</fullName>
    </recommendedName>
</protein>
<evidence type="ECO:0000313" key="4">
    <source>
        <dbReference type="Proteomes" id="UP000030678"/>
    </source>
</evidence>
<gene>
    <name evidence="3" type="ORF">G647_07425</name>
</gene>
<dbReference type="VEuPathDB" id="FungiDB:G647_07425"/>
<dbReference type="HOGENOM" id="CLU_1214628_0_0_1"/>
<dbReference type="Proteomes" id="UP000030678">
    <property type="component" value="Unassembled WGS sequence"/>
</dbReference>
<dbReference type="PANTHER" id="PTHR13018">
    <property type="entry name" value="PROBABLE MEMBRANE PROTEIN DUF221-RELATED"/>
    <property type="match status" value="1"/>
</dbReference>
<evidence type="ECO:0000259" key="2">
    <source>
        <dbReference type="Pfam" id="PF13967"/>
    </source>
</evidence>
<accession>V9D355</accession>